<evidence type="ECO:0000313" key="5">
    <source>
        <dbReference type="Proteomes" id="UP000798602"/>
    </source>
</evidence>
<protein>
    <submittedName>
        <fullName evidence="4">Outer membrane beta-barrel protein</fullName>
    </submittedName>
</protein>
<sequence>MKKLIFTLAAVAAFMGAKAQETVEGGFAKGDMFISGSFGVESSKTGDEKSTGFEVAPSFGVFVSPNIAIGGRLGFVSEKEEDATDELTTSALSIGAFGRYYFTPASKFSVFGELAVEYVTANVDNGIVDVDANGFGVQLAPGISYFIAKNFAIEASWGVLNYNTAKPDIDGAESTNNFEFGLNMRDINFGLIYKF</sequence>
<dbReference type="Pfam" id="PF13505">
    <property type="entry name" value="OMP_b-brl"/>
    <property type="match status" value="1"/>
</dbReference>
<dbReference type="SUPFAM" id="SSF56925">
    <property type="entry name" value="OMPA-like"/>
    <property type="match status" value="1"/>
</dbReference>
<proteinExistence type="predicted"/>
<dbReference type="Gene3D" id="2.40.160.20">
    <property type="match status" value="1"/>
</dbReference>
<dbReference type="EMBL" id="JAABLM010000004">
    <property type="protein sequence ID" value="NBL64477.1"/>
    <property type="molecule type" value="Genomic_DNA"/>
</dbReference>
<keyword evidence="1 2" id="KW-0732">Signal</keyword>
<feature type="chain" id="PRO_5046914626" evidence="2">
    <location>
        <begin position="20"/>
        <end position="195"/>
    </location>
</feature>
<gene>
    <name evidence="4" type="ORF">GV828_04595</name>
</gene>
<evidence type="ECO:0000259" key="3">
    <source>
        <dbReference type="Pfam" id="PF13505"/>
    </source>
</evidence>
<evidence type="ECO:0000256" key="2">
    <source>
        <dbReference type="SAM" id="SignalP"/>
    </source>
</evidence>
<evidence type="ECO:0000313" key="4">
    <source>
        <dbReference type="EMBL" id="NBL64477.1"/>
    </source>
</evidence>
<feature type="signal peptide" evidence="2">
    <location>
        <begin position="1"/>
        <end position="19"/>
    </location>
</feature>
<comment type="caution">
    <text evidence="4">The sequence shown here is derived from an EMBL/GenBank/DDBJ whole genome shotgun (WGS) entry which is preliminary data.</text>
</comment>
<reference evidence="5" key="1">
    <citation type="submission" date="2020-01" db="EMBL/GenBank/DDBJ databases">
        <title>Sphingomonas sp. strain CSW-10.</title>
        <authorList>
            <person name="Chen W.-M."/>
        </authorList>
    </citation>
    <scope>NUCLEOTIDE SEQUENCE [LARGE SCALE GENOMIC DNA]</scope>
    <source>
        <strain evidence="5">NST-5</strain>
    </source>
</reference>
<dbReference type="Proteomes" id="UP000798602">
    <property type="component" value="Unassembled WGS sequence"/>
</dbReference>
<keyword evidence="5" id="KW-1185">Reference proteome</keyword>
<feature type="domain" description="Outer membrane protein beta-barrel" evidence="3">
    <location>
        <begin position="8"/>
        <end position="195"/>
    </location>
</feature>
<accession>A0ABW9Z7D6</accession>
<organism evidence="4 5">
    <name type="scientific">Flavobacterium ichthyis</name>
    <dbReference type="NCBI Taxonomy" id="2698827"/>
    <lineage>
        <taxon>Bacteria</taxon>
        <taxon>Pseudomonadati</taxon>
        <taxon>Bacteroidota</taxon>
        <taxon>Flavobacteriia</taxon>
        <taxon>Flavobacteriales</taxon>
        <taxon>Flavobacteriaceae</taxon>
        <taxon>Flavobacterium</taxon>
    </lineage>
</organism>
<dbReference type="RefSeq" id="WP_166536304.1">
    <property type="nucleotide sequence ID" value="NZ_JAABLM010000004.1"/>
</dbReference>
<dbReference type="InterPro" id="IPR027385">
    <property type="entry name" value="Beta-barrel_OMP"/>
</dbReference>
<evidence type="ECO:0000256" key="1">
    <source>
        <dbReference type="ARBA" id="ARBA00022729"/>
    </source>
</evidence>
<name>A0ABW9Z7D6_9FLAO</name>
<dbReference type="InterPro" id="IPR011250">
    <property type="entry name" value="OMP/PagP_B-barrel"/>
</dbReference>